<dbReference type="PANTHER" id="PTHR47178">
    <property type="entry name" value="MONOOXYGENASE, FAD-BINDING"/>
    <property type="match status" value="1"/>
</dbReference>
<feature type="domain" description="FAD-binding" evidence="6">
    <location>
        <begin position="333"/>
        <end position="378"/>
    </location>
</feature>
<dbReference type="AlphaFoldDB" id="A0A9P6MVC3"/>
<keyword evidence="8" id="KW-1185">Reference proteome</keyword>
<reference evidence="7" key="1">
    <citation type="journal article" date="2020" name="Fungal Divers.">
        <title>Resolving the Mortierellaceae phylogeny through synthesis of multi-gene phylogenetics and phylogenomics.</title>
        <authorList>
            <person name="Vandepol N."/>
            <person name="Liber J."/>
            <person name="Desiro A."/>
            <person name="Na H."/>
            <person name="Kennedy M."/>
            <person name="Barry K."/>
            <person name="Grigoriev I.V."/>
            <person name="Miller A.N."/>
            <person name="O'Donnell K."/>
            <person name="Stajich J.E."/>
            <person name="Bonito G."/>
        </authorList>
    </citation>
    <scope>NUCLEOTIDE SEQUENCE</scope>
    <source>
        <strain evidence="7">NRRL 2769</strain>
    </source>
</reference>
<dbReference type="Proteomes" id="UP000703661">
    <property type="component" value="Unassembled WGS sequence"/>
</dbReference>
<organism evidence="7 8">
    <name type="scientific">Entomortierella chlamydospora</name>
    <dbReference type="NCBI Taxonomy" id="101097"/>
    <lineage>
        <taxon>Eukaryota</taxon>
        <taxon>Fungi</taxon>
        <taxon>Fungi incertae sedis</taxon>
        <taxon>Mucoromycota</taxon>
        <taxon>Mortierellomycotina</taxon>
        <taxon>Mortierellomycetes</taxon>
        <taxon>Mortierellales</taxon>
        <taxon>Mortierellaceae</taxon>
        <taxon>Entomortierella</taxon>
    </lineage>
</organism>
<evidence type="ECO:0000313" key="8">
    <source>
        <dbReference type="Proteomes" id="UP000703661"/>
    </source>
</evidence>
<evidence type="ECO:0000256" key="3">
    <source>
        <dbReference type="ARBA" id="ARBA00023002"/>
    </source>
</evidence>
<proteinExistence type="predicted"/>
<keyword evidence="1" id="KW-0285">Flavoprotein</keyword>
<accession>A0A9P6MVC3</accession>
<name>A0A9P6MVC3_9FUNG</name>
<feature type="signal peptide" evidence="5">
    <location>
        <begin position="1"/>
        <end position="20"/>
    </location>
</feature>
<evidence type="ECO:0000256" key="1">
    <source>
        <dbReference type="ARBA" id="ARBA00022630"/>
    </source>
</evidence>
<evidence type="ECO:0000256" key="4">
    <source>
        <dbReference type="ARBA" id="ARBA00023033"/>
    </source>
</evidence>
<dbReference type="InterPro" id="IPR002938">
    <property type="entry name" value="FAD-bd"/>
</dbReference>
<dbReference type="PRINTS" id="PR00420">
    <property type="entry name" value="RNGMNOXGNASE"/>
</dbReference>
<comment type="caution">
    <text evidence="7">The sequence shown here is derived from an EMBL/GenBank/DDBJ whole genome shotgun (WGS) entry which is preliminary data.</text>
</comment>
<dbReference type="Gene3D" id="3.50.50.60">
    <property type="entry name" value="FAD/NAD(P)-binding domain"/>
    <property type="match status" value="1"/>
</dbReference>
<evidence type="ECO:0000256" key="2">
    <source>
        <dbReference type="ARBA" id="ARBA00022827"/>
    </source>
</evidence>
<keyword evidence="4" id="KW-0503">Monooxygenase</keyword>
<feature type="domain" description="FAD-binding" evidence="6">
    <location>
        <begin position="7"/>
        <end position="184"/>
    </location>
</feature>
<evidence type="ECO:0000313" key="7">
    <source>
        <dbReference type="EMBL" id="KAG0015148.1"/>
    </source>
</evidence>
<dbReference type="PANTHER" id="PTHR47178:SF5">
    <property type="entry name" value="FAD-BINDING DOMAIN-CONTAINING PROTEIN"/>
    <property type="match status" value="1"/>
</dbReference>
<sequence length="414" mass="45534">MTTPPHILIIGAGLAGLSLAQGLKRSGISFRVYERDPSPEFRAQGYRIRINHYGATALKKTLTEDMWQLFQKTCADTHLGMTGINAVDGTVTRSVAGTPRSDPSMMRLQMSIDEPIVGPFTADRKTLRNMLLLGLENDVEFGKKFSRFETNEMGQVTVIFEDGSQAQGSFLVGADGVRSAVRRQHIPRMKLVDTTCRCIYGKTPITPELTKSFPAEGLRWITAVKDSRPLTLFLEPVRFSSNLEEVSAGRLPIVQDYVYWVLGANQSVFDISDDELLGMSGREASALSLRLTQGWDEGVRSLLLNQSQEQTSAIRLLSTSPIMQVWEATPTVTFLGDAIHPMPPAGGSGANTALRDAANLLEAIKDGVTKSRIEEYERTMREYGGEAIAGSWSGGKSLLNMPSYEECETLVVEF</sequence>
<evidence type="ECO:0000259" key="6">
    <source>
        <dbReference type="Pfam" id="PF01494"/>
    </source>
</evidence>
<protein>
    <recommendedName>
        <fullName evidence="6">FAD-binding domain-containing protein</fullName>
    </recommendedName>
</protein>
<dbReference type="InterPro" id="IPR036188">
    <property type="entry name" value="FAD/NAD-bd_sf"/>
</dbReference>
<keyword evidence="2" id="KW-0274">FAD</keyword>
<dbReference type="GO" id="GO:0071949">
    <property type="term" value="F:FAD binding"/>
    <property type="evidence" value="ECO:0007669"/>
    <property type="project" value="InterPro"/>
</dbReference>
<dbReference type="Pfam" id="PF01494">
    <property type="entry name" value="FAD_binding_3"/>
    <property type="match status" value="2"/>
</dbReference>
<keyword evidence="5" id="KW-0732">Signal</keyword>
<evidence type="ECO:0000256" key="5">
    <source>
        <dbReference type="SAM" id="SignalP"/>
    </source>
</evidence>
<dbReference type="GO" id="GO:0004497">
    <property type="term" value="F:monooxygenase activity"/>
    <property type="evidence" value="ECO:0007669"/>
    <property type="project" value="UniProtKB-KW"/>
</dbReference>
<gene>
    <name evidence="7" type="ORF">BGZ80_010023</name>
</gene>
<keyword evidence="3" id="KW-0560">Oxidoreductase</keyword>
<dbReference type="EMBL" id="JAAAID010000655">
    <property type="protein sequence ID" value="KAG0015148.1"/>
    <property type="molecule type" value="Genomic_DNA"/>
</dbReference>
<dbReference type="SUPFAM" id="SSF51905">
    <property type="entry name" value="FAD/NAD(P)-binding domain"/>
    <property type="match status" value="1"/>
</dbReference>
<feature type="chain" id="PRO_5040284678" description="FAD-binding domain-containing protein" evidence="5">
    <location>
        <begin position="21"/>
        <end position="414"/>
    </location>
</feature>
<dbReference type="OrthoDB" id="655030at2759"/>